<sequence length="181" mass="20827">MIKKFFPWIAVIPFLIGAGETRSDKMRRLATTNNITTEYVHSWKKFPTIAGQAVGRDAFISVKPTRGKAVVAVFIASWCLPCQVLIQDIKAMEKKFEMRHTRFVYVFAHDTKADAEGFRRTYKIGSNGLLANVELMKTFHQPELPSIYVSDRKTWLVWRAVGVKREQLAELDEFLDYHTAN</sequence>
<evidence type="ECO:0000313" key="1">
    <source>
        <dbReference type="EMBL" id="SMF29695.1"/>
    </source>
</evidence>
<dbReference type="EMBL" id="FWZT01000009">
    <property type="protein sequence ID" value="SMF29695.1"/>
    <property type="molecule type" value="Genomic_DNA"/>
</dbReference>
<accession>A0A1Y6C0U5</accession>
<evidence type="ECO:0000313" key="2">
    <source>
        <dbReference type="Proteomes" id="UP000192907"/>
    </source>
</evidence>
<keyword evidence="2" id="KW-1185">Reference proteome</keyword>
<proteinExistence type="predicted"/>
<name>A0A1Y6C0U5_9BACT</name>
<dbReference type="AlphaFoldDB" id="A0A1Y6C0U5"/>
<organism evidence="1 2">
    <name type="scientific">Pseudobacteriovorax antillogorgiicola</name>
    <dbReference type="NCBI Taxonomy" id="1513793"/>
    <lineage>
        <taxon>Bacteria</taxon>
        <taxon>Pseudomonadati</taxon>
        <taxon>Bdellovibrionota</taxon>
        <taxon>Oligoflexia</taxon>
        <taxon>Oligoflexales</taxon>
        <taxon>Pseudobacteriovoracaceae</taxon>
        <taxon>Pseudobacteriovorax</taxon>
    </lineage>
</organism>
<dbReference type="InterPro" id="IPR036249">
    <property type="entry name" value="Thioredoxin-like_sf"/>
</dbReference>
<dbReference type="RefSeq" id="WP_132319296.1">
    <property type="nucleotide sequence ID" value="NZ_FWZT01000009.1"/>
</dbReference>
<dbReference type="Proteomes" id="UP000192907">
    <property type="component" value="Unassembled WGS sequence"/>
</dbReference>
<dbReference type="SUPFAM" id="SSF52833">
    <property type="entry name" value="Thioredoxin-like"/>
    <property type="match status" value="1"/>
</dbReference>
<gene>
    <name evidence="1" type="ORF">SAMN06296036_109126</name>
</gene>
<reference evidence="2" key="1">
    <citation type="submission" date="2017-04" db="EMBL/GenBank/DDBJ databases">
        <authorList>
            <person name="Varghese N."/>
            <person name="Submissions S."/>
        </authorList>
    </citation>
    <scope>NUCLEOTIDE SEQUENCE [LARGE SCALE GENOMIC DNA]</scope>
    <source>
        <strain evidence="2">RKEM611</strain>
    </source>
</reference>
<dbReference type="OrthoDB" id="9813820at2"/>
<dbReference type="Gene3D" id="3.40.30.10">
    <property type="entry name" value="Glutaredoxin"/>
    <property type="match status" value="1"/>
</dbReference>
<protein>
    <submittedName>
        <fullName evidence="1">AhpC/TSA family protein</fullName>
    </submittedName>
</protein>
<dbReference type="STRING" id="1513793.SAMN06296036_109126"/>